<keyword evidence="3" id="KW-1185">Reference proteome</keyword>
<organism evidence="2 3">
    <name type="scientific">Immersiella caudata</name>
    <dbReference type="NCBI Taxonomy" id="314043"/>
    <lineage>
        <taxon>Eukaryota</taxon>
        <taxon>Fungi</taxon>
        <taxon>Dikarya</taxon>
        <taxon>Ascomycota</taxon>
        <taxon>Pezizomycotina</taxon>
        <taxon>Sordariomycetes</taxon>
        <taxon>Sordariomycetidae</taxon>
        <taxon>Sordariales</taxon>
        <taxon>Lasiosphaeriaceae</taxon>
        <taxon>Immersiella</taxon>
    </lineage>
</organism>
<evidence type="ECO:0000259" key="1">
    <source>
        <dbReference type="Pfam" id="PF24476"/>
    </source>
</evidence>
<sequence length="553" mass="62659">MAEEVDALARILGLPSLVSVCIHYYSLTYLYIDSNEELAALRHLFTWEHKRFIDWKSHAALGVSDNKPELGIDVAVEELTIACLENMSAAFQEVQTPSRVSKPLSRAAMGGPVATPLNYNPSRRKTVWAIQGPRNAEALCRQLKSYNDMLDVVWRRSRATVARSLLPELDGFDSIDGLRRIEDSLTWLHDGQYQDLAISARFRRLCLQHQPDERPPIAPTHWDDLRLLDQAQRMKHCNFPQEFFCGRLHRARLGDKDVLLEWKELPISLTMSTKFNGPDYEKLIDANIKELASILGAVSKPPDLKALSCVGSYQLQTIGSPKRVCFAFEPPSGSPAEPVSLQDLMEGHQLRRCGILRLGDKFVLAQGLASSVYQLLFAGWPHMGIRSSNVYFLKPLSGETAWRAEAKSFRLMGYQLTRSMDHIHGSFETELDIEPRRYLSPQYIERQQQGTFVHYKSHHDIYSLGIVLIEIALWQTARQLAQALGLHSAASLEAFQISAMEVLLPQVEERMGMVYADAVRFCLQGETEGPTDLPRLLKRFNRRVVSKLERCSA</sequence>
<evidence type="ECO:0000313" key="2">
    <source>
        <dbReference type="EMBL" id="KAK0616664.1"/>
    </source>
</evidence>
<dbReference type="Pfam" id="PF24476">
    <property type="entry name" value="DUF7580"/>
    <property type="match status" value="1"/>
</dbReference>
<gene>
    <name evidence="2" type="ORF">B0T14DRAFT_568252</name>
</gene>
<dbReference type="Proteomes" id="UP001175000">
    <property type="component" value="Unassembled WGS sequence"/>
</dbReference>
<proteinExistence type="predicted"/>
<dbReference type="InterPro" id="IPR011009">
    <property type="entry name" value="Kinase-like_dom_sf"/>
</dbReference>
<evidence type="ECO:0000313" key="3">
    <source>
        <dbReference type="Proteomes" id="UP001175000"/>
    </source>
</evidence>
<feature type="domain" description="DUF7580" evidence="1">
    <location>
        <begin position="329"/>
        <end position="527"/>
    </location>
</feature>
<dbReference type="SUPFAM" id="SSF56112">
    <property type="entry name" value="Protein kinase-like (PK-like)"/>
    <property type="match status" value="1"/>
</dbReference>
<accession>A0AA39WJS5</accession>
<dbReference type="InterPro" id="IPR056002">
    <property type="entry name" value="DUF7580"/>
</dbReference>
<comment type="caution">
    <text evidence="2">The sequence shown here is derived from an EMBL/GenBank/DDBJ whole genome shotgun (WGS) entry which is preliminary data.</text>
</comment>
<dbReference type="AlphaFoldDB" id="A0AA39WJS5"/>
<dbReference type="PANTHER" id="PTHR37542">
    <property type="entry name" value="HELO DOMAIN-CONTAINING PROTEIN-RELATED"/>
    <property type="match status" value="1"/>
</dbReference>
<dbReference type="PANTHER" id="PTHR37542:SF3">
    <property type="entry name" value="PRION-INHIBITION AND PROPAGATION HELO DOMAIN-CONTAINING PROTEIN"/>
    <property type="match status" value="1"/>
</dbReference>
<name>A0AA39WJS5_9PEZI</name>
<dbReference type="Gene3D" id="1.10.510.10">
    <property type="entry name" value="Transferase(Phosphotransferase) domain 1"/>
    <property type="match status" value="1"/>
</dbReference>
<protein>
    <recommendedName>
        <fullName evidence="1">DUF7580 domain-containing protein</fullName>
    </recommendedName>
</protein>
<reference evidence="2" key="1">
    <citation type="submission" date="2023-06" db="EMBL/GenBank/DDBJ databases">
        <title>Genome-scale phylogeny and comparative genomics of the fungal order Sordariales.</title>
        <authorList>
            <consortium name="Lawrence Berkeley National Laboratory"/>
            <person name="Hensen N."/>
            <person name="Bonometti L."/>
            <person name="Westerberg I."/>
            <person name="Brannstrom I.O."/>
            <person name="Guillou S."/>
            <person name="Cros-Aarteil S."/>
            <person name="Calhoun S."/>
            <person name="Haridas S."/>
            <person name="Kuo A."/>
            <person name="Mondo S."/>
            <person name="Pangilinan J."/>
            <person name="Riley R."/>
            <person name="Labutti K."/>
            <person name="Andreopoulos B."/>
            <person name="Lipzen A."/>
            <person name="Chen C."/>
            <person name="Yanf M."/>
            <person name="Daum C."/>
            <person name="Ng V."/>
            <person name="Clum A."/>
            <person name="Steindorff A."/>
            <person name="Ohm R."/>
            <person name="Martin F."/>
            <person name="Silar P."/>
            <person name="Natvig D."/>
            <person name="Lalanne C."/>
            <person name="Gautier V."/>
            <person name="Ament-Velasquez S.L."/>
            <person name="Kruys A."/>
            <person name="Hutchinson M.I."/>
            <person name="Powell A.J."/>
            <person name="Barry K."/>
            <person name="Miller A.N."/>
            <person name="Grigoriev I.V."/>
            <person name="Debuchy R."/>
            <person name="Gladieux P."/>
            <person name="Thoren M.H."/>
            <person name="Johannesson H."/>
        </authorList>
    </citation>
    <scope>NUCLEOTIDE SEQUENCE</scope>
    <source>
        <strain evidence="2">CBS 606.72</strain>
    </source>
</reference>
<dbReference type="EMBL" id="JAULSU010000005">
    <property type="protein sequence ID" value="KAK0616664.1"/>
    <property type="molecule type" value="Genomic_DNA"/>
</dbReference>